<keyword evidence="2" id="KW-1185">Reference proteome</keyword>
<sequence>MPDHPEPLYQLLLTESDLLALERAAELSGRLHMGQTWAVAEHVDRADMTPEGRNAFRSALDALAYFITGLHNPAHARYPTDRARQAGERAFHLQEHLRYARTADPNVRPVAFAPNLARRLTPRPPTTPAPIALNDVLKASFGSEDL</sequence>
<reference evidence="1 2" key="1">
    <citation type="submission" date="2017-05" db="EMBL/GenBank/DDBJ databases">
        <title>De novo genome assembly of Deniococcus indicus strain DR1.</title>
        <authorList>
            <person name="Chauhan D."/>
            <person name="Yennamalli R.M."/>
            <person name="Priyadarshini R."/>
        </authorList>
    </citation>
    <scope>NUCLEOTIDE SEQUENCE [LARGE SCALE GENOMIC DNA]</scope>
    <source>
        <strain evidence="1 2">DR1</strain>
    </source>
</reference>
<accession>A0A246BTK7</accession>
<evidence type="ECO:0000313" key="1">
    <source>
        <dbReference type="EMBL" id="OWL99019.1"/>
    </source>
</evidence>
<gene>
    <name evidence="1" type="ORF">CBQ26_00740</name>
</gene>
<proteinExistence type="predicted"/>
<protein>
    <submittedName>
        <fullName evidence="1">Uncharacterized protein</fullName>
    </submittedName>
</protein>
<dbReference type="OrthoDB" id="9907593at2"/>
<evidence type="ECO:0000313" key="2">
    <source>
        <dbReference type="Proteomes" id="UP000197208"/>
    </source>
</evidence>
<organism evidence="1 2">
    <name type="scientific">Deinococcus indicus</name>
    <dbReference type="NCBI Taxonomy" id="223556"/>
    <lineage>
        <taxon>Bacteria</taxon>
        <taxon>Thermotogati</taxon>
        <taxon>Deinococcota</taxon>
        <taxon>Deinococci</taxon>
        <taxon>Deinococcales</taxon>
        <taxon>Deinococcaceae</taxon>
        <taxon>Deinococcus</taxon>
    </lineage>
</organism>
<dbReference type="RefSeq" id="WP_088246711.1">
    <property type="nucleotide sequence ID" value="NZ_NHMK01000003.1"/>
</dbReference>
<name>A0A246BTK7_9DEIO</name>
<dbReference type="Proteomes" id="UP000197208">
    <property type="component" value="Unassembled WGS sequence"/>
</dbReference>
<comment type="caution">
    <text evidence="1">The sequence shown here is derived from an EMBL/GenBank/DDBJ whole genome shotgun (WGS) entry which is preliminary data.</text>
</comment>
<dbReference type="AlphaFoldDB" id="A0A246BTK7"/>
<dbReference type="EMBL" id="NHMK01000003">
    <property type="protein sequence ID" value="OWL99019.1"/>
    <property type="molecule type" value="Genomic_DNA"/>
</dbReference>